<feature type="coiled-coil region" evidence="1">
    <location>
        <begin position="50"/>
        <end position="77"/>
    </location>
</feature>
<keyword evidence="4" id="KW-1185">Reference proteome</keyword>
<dbReference type="EMBL" id="KZ819634">
    <property type="protein sequence ID" value="PWN94289.1"/>
    <property type="molecule type" value="Genomic_DNA"/>
</dbReference>
<gene>
    <name evidence="3" type="ORF">FA10DRAFT_44781</name>
</gene>
<dbReference type="OrthoDB" id="642895at2759"/>
<dbReference type="PANTHER" id="PTHR19321">
    <property type="entry name" value="PROTEIN REGULATOR OF CYTOKINESIS 1 PRC1-RELATED"/>
    <property type="match status" value="1"/>
</dbReference>
<feature type="compositionally biased region" description="Polar residues" evidence="2">
    <location>
        <begin position="821"/>
        <end position="831"/>
    </location>
</feature>
<feature type="region of interest" description="Disordered" evidence="2">
    <location>
        <begin position="579"/>
        <end position="794"/>
    </location>
</feature>
<feature type="compositionally biased region" description="Low complexity" evidence="2">
    <location>
        <begin position="279"/>
        <end position="291"/>
    </location>
</feature>
<dbReference type="AlphaFoldDB" id="A0A316YYG4"/>
<feature type="compositionally biased region" description="Low complexity" evidence="2">
    <location>
        <begin position="620"/>
        <end position="638"/>
    </location>
</feature>
<feature type="compositionally biased region" description="Polar residues" evidence="2">
    <location>
        <begin position="728"/>
        <end position="746"/>
    </location>
</feature>
<dbReference type="InParanoid" id="A0A316YYG4"/>
<dbReference type="Proteomes" id="UP000245768">
    <property type="component" value="Unassembled WGS sequence"/>
</dbReference>
<feature type="region of interest" description="Disordered" evidence="2">
    <location>
        <begin position="271"/>
        <end position="303"/>
    </location>
</feature>
<dbReference type="Gene3D" id="1.10.287.1490">
    <property type="match status" value="1"/>
</dbReference>
<evidence type="ECO:0000256" key="1">
    <source>
        <dbReference type="SAM" id="Coils"/>
    </source>
</evidence>
<dbReference type="RefSeq" id="XP_025381487.1">
    <property type="nucleotide sequence ID" value="XM_025525495.1"/>
</dbReference>
<dbReference type="Pfam" id="PF03999">
    <property type="entry name" value="MAP65_ASE1"/>
    <property type="match status" value="2"/>
</dbReference>
<feature type="compositionally biased region" description="Low complexity" evidence="2">
    <location>
        <begin position="779"/>
        <end position="794"/>
    </location>
</feature>
<proteinExistence type="predicted"/>
<keyword evidence="1" id="KW-0175">Coiled coil</keyword>
<evidence type="ECO:0000313" key="4">
    <source>
        <dbReference type="Proteomes" id="UP000245768"/>
    </source>
</evidence>
<dbReference type="STRING" id="215250.A0A316YYG4"/>
<dbReference type="GO" id="GO:0005737">
    <property type="term" value="C:cytoplasm"/>
    <property type="evidence" value="ECO:0007669"/>
    <property type="project" value="TreeGrafter"/>
</dbReference>
<sequence length="876" mass="94833">MDVQELSDLLTSSTAHLKELHAQLGHPPDHLQGALTALHDALKQAVDGQVSNVESEVKGARAKVDTLESECQELRLALGEAKPNRTSAGKRSSENKNCGTEELPLLPRISALQSEWQRLKNLHGTRMAQVNKIRDQLEAYKPLLGSFVASLSALEAESPASSKFETVPVSYINTLNASLASCANEVQSRRKELDATVQAILQLWSELCYPPDVQPQSNGSASFDSLILRHLRLQPLWAEVEMVDEEGNPIEAADGIETEYEFRGEFAPVETLDGDEGESAPSSGGASVPDSTPTRSSGSHAALGPAPRLIAAHELAPLKENLNLAKAKRQHLEDEKTRREEQIQALYDELVELWMKFDVGEEEMDAFVQSNCGSTASVIEAYESELLKMRELKSQHMALFISKVRQSIADLWDEIRMSPEERTQDFEQFFYDLDDGSGQIDAGVEPSDELLRLHEQHVEVLRREAELKRVPLALVKRYRDLLDEGKALEESAKDQTRLMGRGARGDPGRLLREEKTRKRLKMLKPKLEDELQRAIPAWEAETGKVFTVDGSRFIDELVASIGEAASKKRPRVASNAARPVLGASDAQNRQPAVEATPQTGNKRQRLNSNMTGSTVKGGASSSRLLSNSVSQSGSVYGQTPSTMQKPSSIRRPPAMAPTPTPLSMRPQSKAVKTASPTKGSSSSFGFTAPANRQANGNSNSSVGFKAPASFRPRPSSSIMGGGLGQAQVPRNTSHNSVSSIDTNATTVVHAFPQLSPSRRPKTTIDEGTSTAKRFKKRGPSLALQPSLQSSSASAFARPSISGAGATIRTISSSSSSSSLSAATTTKNNGPSPNWAVLEDGEEGMDEGLLQGDAIEAYGLDADDLPSMRGESNFLVA</sequence>
<feature type="compositionally biased region" description="Polar residues" evidence="2">
    <location>
        <begin position="674"/>
        <end position="702"/>
    </location>
</feature>
<dbReference type="PANTHER" id="PTHR19321:SF41">
    <property type="entry name" value="FASCETTO-RELATED"/>
    <property type="match status" value="1"/>
</dbReference>
<evidence type="ECO:0008006" key="5">
    <source>
        <dbReference type="Google" id="ProtNLM"/>
    </source>
</evidence>
<reference evidence="3 4" key="1">
    <citation type="journal article" date="2018" name="Mol. Biol. Evol.">
        <title>Broad Genomic Sampling Reveals a Smut Pathogenic Ancestry of the Fungal Clade Ustilaginomycotina.</title>
        <authorList>
            <person name="Kijpornyongpan T."/>
            <person name="Mondo S.J."/>
            <person name="Barry K."/>
            <person name="Sandor L."/>
            <person name="Lee J."/>
            <person name="Lipzen A."/>
            <person name="Pangilinan J."/>
            <person name="LaButti K."/>
            <person name="Hainaut M."/>
            <person name="Henrissat B."/>
            <person name="Grigoriev I.V."/>
            <person name="Spatafora J.W."/>
            <person name="Aime M.C."/>
        </authorList>
    </citation>
    <scope>NUCLEOTIDE SEQUENCE [LARGE SCALE GENOMIC DNA]</scope>
    <source>
        <strain evidence="3 4">MCA 4198</strain>
    </source>
</reference>
<dbReference type="InterPro" id="IPR007145">
    <property type="entry name" value="MAP65_Ase1_PRC1"/>
</dbReference>
<dbReference type="GO" id="GO:0008017">
    <property type="term" value="F:microtubule binding"/>
    <property type="evidence" value="ECO:0007669"/>
    <property type="project" value="InterPro"/>
</dbReference>
<protein>
    <recommendedName>
        <fullName evidence="5">Microtubule associated protein</fullName>
    </recommendedName>
</protein>
<feature type="compositionally biased region" description="Polar residues" evidence="2">
    <location>
        <begin position="585"/>
        <end position="614"/>
    </location>
</feature>
<accession>A0A316YYG4</accession>
<feature type="compositionally biased region" description="Low complexity" evidence="2">
    <location>
        <begin position="706"/>
        <end position="717"/>
    </location>
</feature>
<evidence type="ECO:0000313" key="3">
    <source>
        <dbReference type="EMBL" id="PWN94289.1"/>
    </source>
</evidence>
<dbReference type="Gene3D" id="1.20.58.1520">
    <property type="match status" value="1"/>
</dbReference>
<dbReference type="GO" id="GO:1990023">
    <property type="term" value="C:mitotic spindle midzone"/>
    <property type="evidence" value="ECO:0007669"/>
    <property type="project" value="TreeGrafter"/>
</dbReference>
<feature type="coiled-coil region" evidence="1">
    <location>
        <begin position="315"/>
        <end position="349"/>
    </location>
</feature>
<dbReference type="GeneID" id="37047411"/>
<feature type="compositionally biased region" description="Low complexity" evidence="2">
    <location>
        <begin position="811"/>
        <end position="820"/>
    </location>
</feature>
<dbReference type="GO" id="GO:0051256">
    <property type="term" value="P:mitotic spindle midzone assembly"/>
    <property type="evidence" value="ECO:0007669"/>
    <property type="project" value="TreeGrafter"/>
</dbReference>
<evidence type="ECO:0000256" key="2">
    <source>
        <dbReference type="SAM" id="MobiDB-lite"/>
    </source>
</evidence>
<feature type="region of interest" description="Disordered" evidence="2">
    <location>
        <begin position="811"/>
        <end position="851"/>
    </location>
</feature>
<organism evidence="3 4">
    <name type="scientific">Acaromyces ingoldii</name>
    <dbReference type="NCBI Taxonomy" id="215250"/>
    <lineage>
        <taxon>Eukaryota</taxon>
        <taxon>Fungi</taxon>
        <taxon>Dikarya</taxon>
        <taxon>Basidiomycota</taxon>
        <taxon>Ustilaginomycotina</taxon>
        <taxon>Exobasidiomycetes</taxon>
        <taxon>Exobasidiales</taxon>
        <taxon>Cryptobasidiaceae</taxon>
        <taxon>Acaromyces</taxon>
    </lineage>
</organism>
<name>A0A316YYG4_9BASI</name>